<dbReference type="AlphaFoldDB" id="A0A8K0E9A7"/>
<proteinExistence type="inferred from homology"/>
<sequence>MQLPRDVPSGHLGVIVGKTRRRFVIRADYLNHPVFQQLLQLAHEEYGYNKIGPLTISCNEFFFEQILSSLRCGPSMSQFSCPVPGDALGFSSWSDSRPLLHDFK</sequence>
<evidence type="ECO:0000256" key="1">
    <source>
        <dbReference type="ARBA" id="ARBA00006974"/>
    </source>
</evidence>
<dbReference type="PANTHER" id="PTHR31374:SF269">
    <property type="entry name" value="AUXIN RESPONSIVE SAUR PROTEIN"/>
    <property type="match status" value="1"/>
</dbReference>
<comment type="similarity">
    <text evidence="1">Belongs to the ARG7 family.</text>
</comment>
<accession>A0A8K0E9A7</accession>
<dbReference type="GO" id="GO:0009733">
    <property type="term" value="P:response to auxin"/>
    <property type="evidence" value="ECO:0007669"/>
    <property type="project" value="InterPro"/>
</dbReference>
<evidence type="ECO:0000313" key="3">
    <source>
        <dbReference type="Proteomes" id="UP000796880"/>
    </source>
</evidence>
<name>A0A8K0E9A7_9ROSA</name>
<dbReference type="InterPro" id="IPR003676">
    <property type="entry name" value="SAUR_fam"/>
</dbReference>
<gene>
    <name evidence="2" type="ORF">FNV43_RR15654</name>
</gene>
<evidence type="ECO:0000313" key="2">
    <source>
        <dbReference type="EMBL" id="KAF3441739.1"/>
    </source>
</evidence>
<protein>
    <submittedName>
        <fullName evidence="2">Uncharacterized protein</fullName>
    </submittedName>
</protein>
<dbReference type="Proteomes" id="UP000796880">
    <property type="component" value="Unassembled WGS sequence"/>
</dbReference>
<keyword evidence="3" id="KW-1185">Reference proteome</keyword>
<reference evidence="2" key="1">
    <citation type="submission" date="2020-03" db="EMBL/GenBank/DDBJ databases">
        <title>A high-quality chromosome-level genome assembly of a woody plant with both climbing and erect habits, Rhamnella rubrinervis.</title>
        <authorList>
            <person name="Lu Z."/>
            <person name="Yang Y."/>
            <person name="Zhu X."/>
            <person name="Sun Y."/>
        </authorList>
    </citation>
    <scope>NUCLEOTIDE SEQUENCE</scope>
    <source>
        <strain evidence="2">BYM</strain>
        <tissue evidence="2">Leaf</tissue>
    </source>
</reference>
<dbReference type="Pfam" id="PF02519">
    <property type="entry name" value="Auxin_inducible"/>
    <property type="match status" value="1"/>
</dbReference>
<dbReference type="EMBL" id="VOIH02000007">
    <property type="protein sequence ID" value="KAF3441739.1"/>
    <property type="molecule type" value="Genomic_DNA"/>
</dbReference>
<dbReference type="OrthoDB" id="1624361at2759"/>
<organism evidence="2 3">
    <name type="scientific">Rhamnella rubrinervis</name>
    <dbReference type="NCBI Taxonomy" id="2594499"/>
    <lineage>
        <taxon>Eukaryota</taxon>
        <taxon>Viridiplantae</taxon>
        <taxon>Streptophyta</taxon>
        <taxon>Embryophyta</taxon>
        <taxon>Tracheophyta</taxon>
        <taxon>Spermatophyta</taxon>
        <taxon>Magnoliopsida</taxon>
        <taxon>eudicotyledons</taxon>
        <taxon>Gunneridae</taxon>
        <taxon>Pentapetalae</taxon>
        <taxon>rosids</taxon>
        <taxon>fabids</taxon>
        <taxon>Rosales</taxon>
        <taxon>Rhamnaceae</taxon>
        <taxon>rhamnoid group</taxon>
        <taxon>Rhamneae</taxon>
        <taxon>Rhamnella</taxon>
    </lineage>
</organism>
<dbReference type="PANTHER" id="PTHR31374">
    <property type="entry name" value="AUXIN-INDUCED PROTEIN-LIKE-RELATED"/>
    <property type="match status" value="1"/>
</dbReference>
<comment type="caution">
    <text evidence="2">The sequence shown here is derived from an EMBL/GenBank/DDBJ whole genome shotgun (WGS) entry which is preliminary data.</text>
</comment>